<feature type="compositionally biased region" description="Polar residues" evidence="1">
    <location>
        <begin position="60"/>
        <end position="70"/>
    </location>
</feature>
<keyword evidence="3" id="KW-1185">Reference proteome</keyword>
<accession>A0ABU5CQW0</accession>
<dbReference type="Proteomes" id="UP001275315">
    <property type="component" value="Unassembled WGS sequence"/>
</dbReference>
<evidence type="ECO:0000256" key="1">
    <source>
        <dbReference type="SAM" id="MobiDB-lite"/>
    </source>
</evidence>
<dbReference type="EMBL" id="JAWDIQ010000001">
    <property type="protein sequence ID" value="MDY0408177.1"/>
    <property type="molecule type" value="Genomic_DNA"/>
</dbReference>
<protein>
    <recommendedName>
        <fullName evidence="4">Flagellar biosynthesis protein FlhF</fullName>
    </recommendedName>
</protein>
<organism evidence="2 3">
    <name type="scientific">Paracerasibacillus soli</name>
    <dbReference type="NCBI Taxonomy" id="480284"/>
    <lineage>
        <taxon>Bacteria</taxon>
        <taxon>Bacillati</taxon>
        <taxon>Bacillota</taxon>
        <taxon>Bacilli</taxon>
        <taxon>Bacillales</taxon>
        <taxon>Bacillaceae</taxon>
        <taxon>Paracerasibacillus</taxon>
    </lineage>
</organism>
<dbReference type="RefSeq" id="WP_320378930.1">
    <property type="nucleotide sequence ID" value="NZ_JAWDIQ010000001.1"/>
</dbReference>
<evidence type="ECO:0000313" key="2">
    <source>
        <dbReference type="EMBL" id="MDY0408177.1"/>
    </source>
</evidence>
<proteinExistence type="predicted"/>
<sequence>MKIKKYVANSMPEAMNQIRKELGPDAVILNSKEILQGGFLGLFKKRKIEVVAVHDPDPFQQVNQKSSNDKTPVLQKEREKPQAHVEQGDVLIELKQLKRLIQSQALIPKMHSPQILILCINIC</sequence>
<evidence type="ECO:0008006" key="4">
    <source>
        <dbReference type="Google" id="ProtNLM"/>
    </source>
</evidence>
<evidence type="ECO:0000313" key="3">
    <source>
        <dbReference type="Proteomes" id="UP001275315"/>
    </source>
</evidence>
<gene>
    <name evidence="2" type="ORF">RWD45_05750</name>
</gene>
<feature type="compositionally biased region" description="Basic and acidic residues" evidence="1">
    <location>
        <begin position="75"/>
        <end position="84"/>
    </location>
</feature>
<feature type="region of interest" description="Disordered" evidence="1">
    <location>
        <begin position="59"/>
        <end position="84"/>
    </location>
</feature>
<comment type="caution">
    <text evidence="2">The sequence shown here is derived from an EMBL/GenBank/DDBJ whole genome shotgun (WGS) entry which is preliminary data.</text>
</comment>
<reference evidence="2 3" key="1">
    <citation type="submission" date="2023-10" db="EMBL/GenBank/DDBJ databases">
        <title>Virgibacillus soli CC-YMP-6 genome.</title>
        <authorList>
            <person name="Miliotis G."/>
            <person name="Sengupta P."/>
            <person name="Hameed A."/>
            <person name="Chuvochina M."/>
            <person name="Mcdonagh F."/>
            <person name="Simpson A.C."/>
            <person name="Singh N.K."/>
            <person name="Rekha P.D."/>
            <person name="Raman K."/>
            <person name="Hugenholtz P."/>
            <person name="Venkateswaran K."/>
        </authorList>
    </citation>
    <scope>NUCLEOTIDE SEQUENCE [LARGE SCALE GENOMIC DNA]</scope>
    <source>
        <strain evidence="2 3">CC-YMP-6</strain>
    </source>
</reference>
<name>A0ABU5CQW0_9BACI</name>